<feature type="domain" description="Aldehyde dehydrogenase" evidence="5">
    <location>
        <begin position="45"/>
        <end position="498"/>
    </location>
</feature>
<dbReference type="InterPro" id="IPR015590">
    <property type="entry name" value="Aldehyde_DH_dom"/>
</dbReference>
<keyword evidence="7" id="KW-1185">Reference proteome</keyword>
<dbReference type="InterPro" id="IPR029510">
    <property type="entry name" value="Ald_DH_CS_GLU"/>
</dbReference>
<dbReference type="EMBL" id="VXIV02001765">
    <property type="protein sequence ID" value="KAF6030001.1"/>
    <property type="molecule type" value="Genomic_DNA"/>
</dbReference>
<dbReference type="NCBIfam" id="NF009725">
    <property type="entry name" value="PRK13252.1"/>
    <property type="match status" value="1"/>
</dbReference>
<gene>
    <name evidence="6" type="ORF">EB796_011692</name>
</gene>
<dbReference type="PROSITE" id="PS00687">
    <property type="entry name" value="ALDEHYDE_DEHYDR_GLU"/>
    <property type="match status" value="1"/>
</dbReference>
<dbReference type="PANTHER" id="PTHR11699">
    <property type="entry name" value="ALDEHYDE DEHYDROGENASE-RELATED"/>
    <property type="match status" value="1"/>
</dbReference>
<proteinExistence type="inferred from homology"/>
<dbReference type="FunFam" id="3.40.605.10:FF:000007">
    <property type="entry name" value="NAD/NADP-dependent betaine aldehyde dehydrogenase"/>
    <property type="match status" value="1"/>
</dbReference>
<sequence length="511" mass="55649">MLKSNSLWATFSHKYYSTSSSPLALNYLNGKRVEKISSSNLSNRVLLNPATGKEIGGFFDSSKECVDRAVENAKEAFSAWKNLSSFERGKLLRRAADLIREDCAALAKTEVEDTGKPIWEARLDILGCAEAIEFLGGVVPSVKGDHFALDNGNFAYTIREPIGVVGAIGAWNYPFQMASWKAAPALACGNTVVFKPAQNTPRTAVMLAEIFTKAGIPSGVFNVVQGAAETGSLLTSHPDVKKVSFTGSVEVGSKVMSTCAASIKHVTLELGGKSPILIFPDAEIDDAVTGAMLGNWMTQGQVCSNGTRVYVHRSILNSFVEKLVKRTKAMKIGNPMEEDTRVGAMISQEHAERVLEYIQLAHKEGATFEYGGERVTPSDPLLQDGYYLSPCILTNCNDSMRVVKEEIFGAVMCILPFDEEEEVIRRANATHFGLAAGVFTKDLKRAHRVVSALESGTCYINNYNIYPVELPFGGYKQSGIGRECGELCLQYYSQSKSVYVEMGSPTVDAPF</sequence>
<evidence type="ECO:0000256" key="4">
    <source>
        <dbReference type="RuleBase" id="RU003345"/>
    </source>
</evidence>
<evidence type="ECO:0000313" key="7">
    <source>
        <dbReference type="Proteomes" id="UP000593567"/>
    </source>
</evidence>
<evidence type="ECO:0000313" key="6">
    <source>
        <dbReference type="EMBL" id="KAF6030001.1"/>
    </source>
</evidence>
<evidence type="ECO:0000256" key="2">
    <source>
        <dbReference type="ARBA" id="ARBA00023002"/>
    </source>
</evidence>
<keyword evidence="2 4" id="KW-0560">Oxidoreductase</keyword>
<dbReference type="InterPro" id="IPR016163">
    <property type="entry name" value="Ald_DH_C"/>
</dbReference>
<evidence type="ECO:0000256" key="1">
    <source>
        <dbReference type="ARBA" id="ARBA00009986"/>
    </source>
</evidence>
<accession>A0A7J7JWD4</accession>
<comment type="similarity">
    <text evidence="1 4">Belongs to the aldehyde dehydrogenase family.</text>
</comment>
<feature type="active site" evidence="3">
    <location>
        <position position="269"/>
    </location>
</feature>
<dbReference type="SUPFAM" id="SSF53720">
    <property type="entry name" value="ALDH-like"/>
    <property type="match status" value="1"/>
</dbReference>
<dbReference type="FunFam" id="3.40.309.10:FF:000012">
    <property type="entry name" value="Betaine aldehyde dehydrogenase"/>
    <property type="match status" value="1"/>
</dbReference>
<dbReference type="Pfam" id="PF00171">
    <property type="entry name" value="Aldedh"/>
    <property type="match status" value="1"/>
</dbReference>
<dbReference type="CDD" id="cd07090">
    <property type="entry name" value="ALDH_F9_TMBADH"/>
    <property type="match status" value="1"/>
</dbReference>
<dbReference type="OrthoDB" id="310895at2759"/>
<evidence type="ECO:0000256" key="3">
    <source>
        <dbReference type="PROSITE-ProRule" id="PRU10007"/>
    </source>
</evidence>
<dbReference type="InterPro" id="IPR016162">
    <property type="entry name" value="Ald_DH_N"/>
</dbReference>
<dbReference type="Gene3D" id="3.40.309.10">
    <property type="entry name" value="Aldehyde Dehydrogenase, Chain A, domain 2"/>
    <property type="match status" value="1"/>
</dbReference>
<organism evidence="6 7">
    <name type="scientific">Bugula neritina</name>
    <name type="common">Brown bryozoan</name>
    <name type="synonym">Sertularia neritina</name>
    <dbReference type="NCBI Taxonomy" id="10212"/>
    <lineage>
        <taxon>Eukaryota</taxon>
        <taxon>Metazoa</taxon>
        <taxon>Spiralia</taxon>
        <taxon>Lophotrochozoa</taxon>
        <taxon>Bryozoa</taxon>
        <taxon>Gymnolaemata</taxon>
        <taxon>Cheilostomatida</taxon>
        <taxon>Flustrina</taxon>
        <taxon>Buguloidea</taxon>
        <taxon>Bugulidae</taxon>
        <taxon>Bugula</taxon>
    </lineage>
</organism>
<evidence type="ECO:0000259" key="5">
    <source>
        <dbReference type="Pfam" id="PF00171"/>
    </source>
</evidence>
<dbReference type="Proteomes" id="UP000593567">
    <property type="component" value="Unassembled WGS sequence"/>
</dbReference>
<dbReference type="Gene3D" id="3.40.605.10">
    <property type="entry name" value="Aldehyde Dehydrogenase, Chain A, domain 1"/>
    <property type="match status" value="1"/>
</dbReference>
<comment type="caution">
    <text evidence="6">The sequence shown here is derived from an EMBL/GenBank/DDBJ whole genome shotgun (WGS) entry which is preliminary data.</text>
</comment>
<reference evidence="6" key="1">
    <citation type="submission" date="2020-06" db="EMBL/GenBank/DDBJ databases">
        <title>Draft genome of Bugula neritina, a colonial animal packing powerful symbionts and potential medicines.</title>
        <authorList>
            <person name="Rayko M."/>
        </authorList>
    </citation>
    <scope>NUCLEOTIDE SEQUENCE [LARGE SCALE GENOMIC DNA]</scope>
    <source>
        <strain evidence="6">Kwan_BN1</strain>
    </source>
</reference>
<dbReference type="InterPro" id="IPR016161">
    <property type="entry name" value="Ald_DH/histidinol_DH"/>
</dbReference>
<protein>
    <recommendedName>
        <fullName evidence="5">Aldehyde dehydrogenase domain-containing protein</fullName>
    </recommendedName>
</protein>
<name>A0A7J7JWD4_BUGNE</name>
<dbReference type="GO" id="GO:0016620">
    <property type="term" value="F:oxidoreductase activity, acting on the aldehyde or oxo group of donors, NAD or NADP as acceptor"/>
    <property type="evidence" value="ECO:0007669"/>
    <property type="project" value="InterPro"/>
</dbReference>
<dbReference type="AlphaFoldDB" id="A0A7J7JWD4"/>